<dbReference type="InterPro" id="IPR041373">
    <property type="entry name" value="RT_RNaseH"/>
</dbReference>
<protein>
    <submittedName>
        <fullName evidence="9">Transposon Ty3-I Gag-Pol polyprotein</fullName>
    </submittedName>
</protein>
<dbReference type="EMBL" id="CP059666">
    <property type="protein sequence ID" value="QRW22606.1"/>
    <property type="molecule type" value="Genomic_DNA"/>
</dbReference>
<evidence type="ECO:0000313" key="10">
    <source>
        <dbReference type="Proteomes" id="UP000650533"/>
    </source>
</evidence>
<keyword evidence="1" id="KW-0808">Transferase</keyword>
<dbReference type="RefSeq" id="XP_043182843.1">
    <property type="nucleotide sequence ID" value="XM_043327458.1"/>
</dbReference>
<name>A0A8H8NYU6_9AGAM</name>
<feature type="domain" description="Reverse transcriptase RNase H-like" evidence="8">
    <location>
        <begin position="49"/>
        <end position="150"/>
    </location>
</feature>
<keyword evidence="5" id="KW-0378">Hydrolase</keyword>
<evidence type="ECO:0000256" key="6">
    <source>
        <dbReference type="ARBA" id="ARBA00022918"/>
    </source>
</evidence>
<evidence type="ECO:0000259" key="8">
    <source>
        <dbReference type="Pfam" id="PF17917"/>
    </source>
</evidence>
<dbReference type="PANTHER" id="PTHR34072">
    <property type="entry name" value="ENZYMATIC POLYPROTEIN-RELATED"/>
    <property type="match status" value="1"/>
</dbReference>
<keyword evidence="4" id="KW-0255">Endonuclease</keyword>
<evidence type="ECO:0000256" key="3">
    <source>
        <dbReference type="ARBA" id="ARBA00022722"/>
    </source>
</evidence>
<evidence type="ECO:0000313" key="9">
    <source>
        <dbReference type="EMBL" id="QRW22606.1"/>
    </source>
</evidence>
<dbReference type="GeneID" id="67029921"/>
<dbReference type="GO" id="GO:0003964">
    <property type="term" value="F:RNA-directed DNA polymerase activity"/>
    <property type="evidence" value="ECO:0007669"/>
    <property type="project" value="UniProtKB-KW"/>
</dbReference>
<reference evidence="9" key="1">
    <citation type="submission" date="2020-05" db="EMBL/GenBank/DDBJ databases">
        <title>Evolutionary and genomic comparisons of hybrid uninucleate and nonhybrid Rhizoctonia fungi.</title>
        <authorList>
            <person name="Li C."/>
            <person name="Chen X."/>
        </authorList>
    </citation>
    <scope>NUCLEOTIDE SEQUENCE</scope>
    <source>
        <strain evidence="9">AG-1 IA</strain>
    </source>
</reference>
<feature type="compositionally biased region" description="Basic residues" evidence="7">
    <location>
        <begin position="252"/>
        <end position="264"/>
    </location>
</feature>
<dbReference type="CDD" id="cd09274">
    <property type="entry name" value="RNase_HI_RT_Ty3"/>
    <property type="match status" value="1"/>
</dbReference>
<sequence length="378" mass="42798">MAPLAKRASRNKLFRWGGLEERAFRKVIQLVEEYRDKHWVALRYGLGEDPIYLITDASLTGASRLVSQGKEWQTAAVAAFWLAKFTTAQQNYTVTEQEALAIVASLDKFQPLLYGMKFEVLTDHKALEFLLTQKELNARQVRWLETINEFDCTIRYIKGSQNVLSDALSRIYSEDKKGTEWAASEYMADIDGNNTTGNAHTPTVQLMQPVITGMAAKVAAKSQVTLEGVRQNPACKCVALEQYDPEIPGRGNYRRIGTRAPKRRGTADKANWDPDRREEFDEIMNGSTEARSETRKTESMSSPASVKLEGGNTTGNKVDPMDRSDHRHITQLVSKIDIVSTIAEGYKKDKDYKKIIEEPLQFPQFELCKELIYFSKHG</sequence>
<proteinExistence type="predicted"/>
<dbReference type="Pfam" id="PF17917">
    <property type="entry name" value="RT_RNaseH"/>
    <property type="match status" value="1"/>
</dbReference>
<evidence type="ECO:0000256" key="1">
    <source>
        <dbReference type="ARBA" id="ARBA00022679"/>
    </source>
</evidence>
<evidence type="ECO:0000256" key="4">
    <source>
        <dbReference type="ARBA" id="ARBA00022759"/>
    </source>
</evidence>
<evidence type="ECO:0000256" key="2">
    <source>
        <dbReference type="ARBA" id="ARBA00022695"/>
    </source>
</evidence>
<keyword evidence="2" id="KW-0548">Nucleotidyltransferase</keyword>
<dbReference type="GO" id="GO:0004519">
    <property type="term" value="F:endonuclease activity"/>
    <property type="evidence" value="ECO:0007669"/>
    <property type="project" value="UniProtKB-KW"/>
</dbReference>
<keyword evidence="3" id="KW-0540">Nuclease</keyword>
<accession>A0A8H8NYU6</accession>
<dbReference type="PANTHER" id="PTHR34072:SF52">
    <property type="entry name" value="RIBONUCLEASE H"/>
    <property type="match status" value="1"/>
</dbReference>
<keyword evidence="6" id="KW-0695">RNA-directed DNA polymerase</keyword>
<evidence type="ECO:0000256" key="5">
    <source>
        <dbReference type="ARBA" id="ARBA00022801"/>
    </source>
</evidence>
<dbReference type="AlphaFoldDB" id="A0A8H8NYU6"/>
<dbReference type="GO" id="GO:0016787">
    <property type="term" value="F:hydrolase activity"/>
    <property type="evidence" value="ECO:0007669"/>
    <property type="project" value="UniProtKB-KW"/>
</dbReference>
<dbReference type="Proteomes" id="UP000650533">
    <property type="component" value="Chromosome 9"/>
</dbReference>
<evidence type="ECO:0000256" key="7">
    <source>
        <dbReference type="SAM" id="MobiDB-lite"/>
    </source>
</evidence>
<gene>
    <name evidence="9" type="ORF">RhiXN_07642</name>
</gene>
<feature type="compositionally biased region" description="Basic and acidic residues" evidence="7">
    <location>
        <begin position="265"/>
        <end position="279"/>
    </location>
</feature>
<dbReference type="KEGG" id="rsx:RhiXN_07642"/>
<dbReference type="InterPro" id="IPR043502">
    <property type="entry name" value="DNA/RNA_pol_sf"/>
</dbReference>
<dbReference type="SUPFAM" id="SSF56672">
    <property type="entry name" value="DNA/RNA polymerases"/>
    <property type="match status" value="1"/>
</dbReference>
<feature type="region of interest" description="Disordered" evidence="7">
    <location>
        <begin position="252"/>
        <end position="323"/>
    </location>
</feature>
<organism evidence="9 10">
    <name type="scientific">Rhizoctonia solani</name>
    <dbReference type="NCBI Taxonomy" id="456999"/>
    <lineage>
        <taxon>Eukaryota</taxon>
        <taxon>Fungi</taxon>
        <taxon>Dikarya</taxon>
        <taxon>Basidiomycota</taxon>
        <taxon>Agaricomycotina</taxon>
        <taxon>Agaricomycetes</taxon>
        <taxon>Cantharellales</taxon>
        <taxon>Ceratobasidiaceae</taxon>
        <taxon>Rhizoctonia</taxon>
    </lineage>
</organism>